<dbReference type="InterPro" id="IPR011009">
    <property type="entry name" value="Kinase-like_dom_sf"/>
</dbReference>
<dbReference type="EMBL" id="JAQQWP010000001">
    <property type="protein sequence ID" value="KAK8132310.1"/>
    <property type="molecule type" value="Genomic_DNA"/>
</dbReference>
<dbReference type="Gene3D" id="1.10.510.10">
    <property type="entry name" value="Transferase(Phosphotransferase) domain 1"/>
    <property type="match status" value="1"/>
</dbReference>
<keyword evidence="1 3" id="KW-0547">Nucleotide-binding</keyword>
<evidence type="ECO:0000256" key="4">
    <source>
        <dbReference type="RuleBase" id="RU000304"/>
    </source>
</evidence>
<dbReference type="InterPro" id="IPR053235">
    <property type="entry name" value="Ser_Thr_kinase"/>
</dbReference>
<dbReference type="PROSITE" id="PS00108">
    <property type="entry name" value="PROTEIN_KINASE_ST"/>
    <property type="match status" value="1"/>
</dbReference>
<keyword evidence="6" id="KW-0808">Transferase</keyword>
<evidence type="ECO:0000256" key="1">
    <source>
        <dbReference type="ARBA" id="ARBA00022741"/>
    </source>
</evidence>
<dbReference type="PANTHER" id="PTHR24361">
    <property type="entry name" value="MITOGEN-ACTIVATED KINASE KINASE KINASE"/>
    <property type="match status" value="1"/>
</dbReference>
<proteinExistence type="inferred from homology"/>
<name>A0AAW0RBL9_9PEZI</name>
<dbReference type="AlphaFoldDB" id="A0AAW0RBL9"/>
<feature type="domain" description="Protein kinase" evidence="5">
    <location>
        <begin position="198"/>
        <end position="452"/>
    </location>
</feature>
<organism evidence="6 7">
    <name type="scientific">Apiospora kogelbergensis</name>
    <dbReference type="NCBI Taxonomy" id="1337665"/>
    <lineage>
        <taxon>Eukaryota</taxon>
        <taxon>Fungi</taxon>
        <taxon>Dikarya</taxon>
        <taxon>Ascomycota</taxon>
        <taxon>Pezizomycotina</taxon>
        <taxon>Sordariomycetes</taxon>
        <taxon>Xylariomycetidae</taxon>
        <taxon>Amphisphaeriales</taxon>
        <taxon>Apiosporaceae</taxon>
        <taxon>Apiospora</taxon>
    </lineage>
</organism>
<dbReference type="InterPro" id="IPR017441">
    <property type="entry name" value="Protein_kinase_ATP_BS"/>
</dbReference>
<dbReference type="InterPro" id="IPR000719">
    <property type="entry name" value="Prot_kinase_dom"/>
</dbReference>
<comment type="similarity">
    <text evidence="4">Belongs to the protein kinase superfamily.</text>
</comment>
<dbReference type="PROSITE" id="PS00107">
    <property type="entry name" value="PROTEIN_KINASE_ATP"/>
    <property type="match status" value="1"/>
</dbReference>
<dbReference type="GO" id="GO:0005524">
    <property type="term" value="F:ATP binding"/>
    <property type="evidence" value="ECO:0007669"/>
    <property type="project" value="UniProtKB-UniRule"/>
</dbReference>
<evidence type="ECO:0000313" key="7">
    <source>
        <dbReference type="Proteomes" id="UP001392437"/>
    </source>
</evidence>
<keyword evidence="4" id="KW-0723">Serine/threonine-protein kinase</keyword>
<dbReference type="CDD" id="cd14014">
    <property type="entry name" value="STKc_PknB_like"/>
    <property type="match status" value="1"/>
</dbReference>
<evidence type="ECO:0000313" key="6">
    <source>
        <dbReference type="EMBL" id="KAK8132310.1"/>
    </source>
</evidence>
<dbReference type="InterPro" id="IPR008271">
    <property type="entry name" value="Ser/Thr_kinase_AS"/>
</dbReference>
<dbReference type="Pfam" id="PF00069">
    <property type="entry name" value="Pkinase"/>
    <property type="match status" value="1"/>
</dbReference>
<accession>A0AAW0RBL9</accession>
<keyword evidence="7" id="KW-1185">Reference proteome</keyword>
<protein>
    <submittedName>
        <fullName evidence="6">Serine/threonine-protein kinase ppk11</fullName>
    </submittedName>
</protein>
<evidence type="ECO:0000256" key="3">
    <source>
        <dbReference type="PROSITE-ProRule" id="PRU10141"/>
    </source>
</evidence>
<dbReference type="PROSITE" id="PS50011">
    <property type="entry name" value="PROTEIN_KINASE_DOM"/>
    <property type="match status" value="1"/>
</dbReference>
<sequence>MSRPYAIFSLQPLNEGAKEVVNDHNNHKLVCKIQNENVLDVGHVQPISNNNTLATLGRNGDIIVEGNSISKIQCSFEINPDTNDVMFYDRSSNQQCQVAGLNATPFQSDRERKVVVQQNVNTIIGMGGRNSSLVQFTLVWHKTTYVETKEQIEKRKTAELEENPRLARTIDTTADTVPPSRYETRIHTPARVRQKLIPHVIESIGSGAHGRVEKAFDLRGKQFFAMKTLHQPPAEEKSEREAFQYYYLKREVEALSRCEHPHIIKFLDLLVEKNDEKNVEDSPKICMELMDGTLTSLLKGGPDRKVAETVYHHMLQALDFLATKSIVHLDVKPDNIFYTRTPGTPGTPGHYHFRLGDLGLSGGTPLYMAPELFLDMPQTHKSDVWSLYVTMLWTADFCDFRESSMEFRNQSEVLDEVLRLASEPGPDRIAEMGRKDPEKRASAAQMLVKHFYGDGLTTHKKKVPPSKM</sequence>
<keyword evidence="2 3" id="KW-0067">ATP-binding</keyword>
<dbReference type="SUPFAM" id="SSF56112">
    <property type="entry name" value="Protein kinase-like (PK-like)"/>
    <property type="match status" value="1"/>
</dbReference>
<dbReference type="GO" id="GO:0005737">
    <property type="term" value="C:cytoplasm"/>
    <property type="evidence" value="ECO:0007669"/>
    <property type="project" value="TreeGrafter"/>
</dbReference>
<comment type="caution">
    <text evidence="6">The sequence shown here is derived from an EMBL/GenBank/DDBJ whole genome shotgun (WGS) entry which is preliminary data.</text>
</comment>
<evidence type="ECO:0000256" key="2">
    <source>
        <dbReference type="ARBA" id="ARBA00022840"/>
    </source>
</evidence>
<gene>
    <name evidence="6" type="ORF">PG999_000483</name>
</gene>
<evidence type="ECO:0000259" key="5">
    <source>
        <dbReference type="PROSITE" id="PS50011"/>
    </source>
</evidence>
<dbReference type="Proteomes" id="UP001392437">
    <property type="component" value="Unassembled WGS sequence"/>
</dbReference>
<dbReference type="SMART" id="SM00220">
    <property type="entry name" value="S_TKc"/>
    <property type="match status" value="1"/>
</dbReference>
<reference evidence="6 7" key="1">
    <citation type="submission" date="2023-01" db="EMBL/GenBank/DDBJ databases">
        <title>Analysis of 21 Apiospora genomes using comparative genomics revels a genus with tremendous synthesis potential of carbohydrate active enzymes and secondary metabolites.</title>
        <authorList>
            <person name="Sorensen T."/>
        </authorList>
    </citation>
    <scope>NUCLEOTIDE SEQUENCE [LARGE SCALE GENOMIC DNA]</scope>
    <source>
        <strain evidence="6 7">CBS 117206</strain>
    </source>
</reference>
<keyword evidence="6" id="KW-0418">Kinase</keyword>
<dbReference type="GO" id="GO:0004674">
    <property type="term" value="F:protein serine/threonine kinase activity"/>
    <property type="evidence" value="ECO:0007669"/>
    <property type="project" value="UniProtKB-KW"/>
</dbReference>
<feature type="binding site" evidence="3">
    <location>
        <position position="227"/>
    </location>
    <ligand>
        <name>ATP</name>
        <dbReference type="ChEBI" id="CHEBI:30616"/>
    </ligand>
</feature>